<comment type="caution">
    <text evidence="2">The sequence shown here is derived from an EMBL/GenBank/DDBJ whole genome shotgun (WGS) entry which is preliminary data.</text>
</comment>
<feature type="region of interest" description="Disordered" evidence="1">
    <location>
        <begin position="1"/>
        <end position="65"/>
    </location>
</feature>
<reference evidence="2" key="1">
    <citation type="submission" date="2013-04" db="EMBL/GenBank/DDBJ databases">
        <authorList>
            <person name="Qu J."/>
            <person name="Murali S.C."/>
            <person name="Bandaranaike D."/>
            <person name="Bellair M."/>
            <person name="Blankenburg K."/>
            <person name="Chao H."/>
            <person name="Dinh H."/>
            <person name="Doddapaneni H."/>
            <person name="Downs B."/>
            <person name="Dugan-Rocha S."/>
            <person name="Elkadiri S."/>
            <person name="Gnanaolivu R.D."/>
            <person name="Hernandez B."/>
            <person name="Javaid M."/>
            <person name="Jayaseelan J.C."/>
            <person name="Lee S."/>
            <person name="Li M."/>
            <person name="Ming W."/>
            <person name="Munidasa M."/>
            <person name="Muniz J."/>
            <person name="Nguyen L."/>
            <person name="Ongeri F."/>
            <person name="Osuji N."/>
            <person name="Pu L.-L."/>
            <person name="Puazo M."/>
            <person name="Qu C."/>
            <person name="Quiroz J."/>
            <person name="Raj R."/>
            <person name="Weissenberger G."/>
            <person name="Xin Y."/>
            <person name="Zou X."/>
            <person name="Han Y."/>
            <person name="Richards S."/>
            <person name="Worley K."/>
            <person name="Muzny D."/>
            <person name="Gibbs R."/>
        </authorList>
    </citation>
    <scope>NUCLEOTIDE SEQUENCE</scope>
    <source>
        <strain evidence="2">Sampled in the wild</strain>
    </source>
</reference>
<reference evidence="2" key="2">
    <citation type="submission" date="2017-10" db="EMBL/GenBank/DDBJ databases">
        <title>Ladona fulva Genome sequencing and assembly.</title>
        <authorList>
            <person name="Murali S."/>
            <person name="Richards S."/>
            <person name="Bandaranaike D."/>
            <person name="Bellair M."/>
            <person name="Blankenburg K."/>
            <person name="Chao H."/>
            <person name="Dinh H."/>
            <person name="Doddapaneni H."/>
            <person name="Dugan-Rocha S."/>
            <person name="Elkadiri S."/>
            <person name="Gnanaolivu R."/>
            <person name="Hernandez B."/>
            <person name="Skinner E."/>
            <person name="Javaid M."/>
            <person name="Lee S."/>
            <person name="Li M."/>
            <person name="Ming W."/>
            <person name="Munidasa M."/>
            <person name="Muniz J."/>
            <person name="Nguyen L."/>
            <person name="Hughes D."/>
            <person name="Osuji N."/>
            <person name="Pu L.-L."/>
            <person name="Puazo M."/>
            <person name="Qu C."/>
            <person name="Quiroz J."/>
            <person name="Raj R."/>
            <person name="Weissenberger G."/>
            <person name="Xin Y."/>
            <person name="Zou X."/>
            <person name="Han Y."/>
            <person name="Worley K."/>
            <person name="Muzny D."/>
            <person name="Gibbs R."/>
        </authorList>
    </citation>
    <scope>NUCLEOTIDE SEQUENCE</scope>
    <source>
        <strain evidence="2">Sampled in the wild</strain>
    </source>
</reference>
<feature type="compositionally biased region" description="Basic and acidic residues" evidence="1">
    <location>
        <begin position="38"/>
        <end position="55"/>
    </location>
</feature>
<feature type="non-terminal residue" evidence="2">
    <location>
        <position position="1"/>
    </location>
</feature>
<evidence type="ECO:0000313" key="3">
    <source>
        <dbReference type="Proteomes" id="UP000792457"/>
    </source>
</evidence>
<evidence type="ECO:0000256" key="1">
    <source>
        <dbReference type="SAM" id="MobiDB-lite"/>
    </source>
</evidence>
<name>A0A8K0KE62_LADFU</name>
<proteinExistence type="predicted"/>
<gene>
    <name evidence="2" type="ORF">J437_LFUL011667</name>
</gene>
<dbReference type="EMBL" id="KZ308723">
    <property type="protein sequence ID" value="KAG8233506.1"/>
    <property type="molecule type" value="Genomic_DNA"/>
</dbReference>
<keyword evidence="3" id="KW-1185">Reference proteome</keyword>
<accession>A0A8K0KE62</accession>
<dbReference type="Proteomes" id="UP000792457">
    <property type="component" value="Unassembled WGS sequence"/>
</dbReference>
<organism evidence="2 3">
    <name type="scientific">Ladona fulva</name>
    <name type="common">Scarce chaser dragonfly</name>
    <name type="synonym">Libellula fulva</name>
    <dbReference type="NCBI Taxonomy" id="123851"/>
    <lineage>
        <taxon>Eukaryota</taxon>
        <taxon>Metazoa</taxon>
        <taxon>Ecdysozoa</taxon>
        <taxon>Arthropoda</taxon>
        <taxon>Hexapoda</taxon>
        <taxon>Insecta</taxon>
        <taxon>Pterygota</taxon>
        <taxon>Palaeoptera</taxon>
        <taxon>Odonata</taxon>
        <taxon>Epiprocta</taxon>
        <taxon>Anisoptera</taxon>
        <taxon>Libelluloidea</taxon>
        <taxon>Libellulidae</taxon>
        <taxon>Ladona</taxon>
    </lineage>
</organism>
<sequence length="85" mass="9866">MDFQETSRDVIPPSTTKEDPQASDAEERKEARRLRIQRRLEAIEKTKSIDKRDETPSSISKLPIINQEEKSDELLKKLSEEGKQL</sequence>
<evidence type="ECO:0000313" key="2">
    <source>
        <dbReference type="EMBL" id="KAG8233506.1"/>
    </source>
</evidence>
<feature type="compositionally biased region" description="Basic and acidic residues" evidence="1">
    <location>
        <begin position="16"/>
        <end position="30"/>
    </location>
</feature>
<protein>
    <submittedName>
        <fullName evidence="2">Uncharacterized protein</fullName>
    </submittedName>
</protein>
<dbReference type="AlphaFoldDB" id="A0A8K0KE62"/>